<reference evidence="7 8" key="1">
    <citation type="journal article" date="2013" name="PLoS ONE">
        <title>Identification and characterization of three novel lipases belonging to families II and V from Anaerovibrio lipolyticus 5ST.</title>
        <authorList>
            <person name="Prive F."/>
            <person name="Kaderbhai N.N."/>
            <person name="Girdwood S."/>
            <person name="Worgan H.J."/>
            <person name="Pinloche E."/>
            <person name="Scollan N.D."/>
            <person name="Huws S.A."/>
            <person name="Newbold C.J."/>
        </authorList>
    </citation>
    <scope>NUCLEOTIDE SEQUENCE [LARGE SCALE GENOMIC DNA]</scope>
    <source>
        <strain evidence="7 8">5S</strain>
    </source>
</reference>
<comment type="subunit">
    <text evidence="5">Homodimer. Interacts with FtsZ.</text>
</comment>
<organism evidence="7 8">
    <name type="scientific">Anaerovibrio lipolyticus</name>
    <dbReference type="NCBI Taxonomy" id="82374"/>
    <lineage>
        <taxon>Bacteria</taxon>
        <taxon>Bacillati</taxon>
        <taxon>Bacillota</taxon>
        <taxon>Negativicutes</taxon>
        <taxon>Selenomonadales</taxon>
        <taxon>Selenomonadaceae</taxon>
        <taxon>Anaerovibrio</taxon>
    </lineage>
</organism>
<dbReference type="STRING" id="82374.NZ47_12515"/>
<evidence type="ECO:0000256" key="6">
    <source>
        <dbReference type="SAM" id="MobiDB-lite"/>
    </source>
</evidence>
<gene>
    <name evidence="5" type="primary">sepF</name>
    <name evidence="7" type="ORF">NZ47_12515</name>
</gene>
<sequence>MGKIDSFLEKIGIKDTDVNEVLLDTVEEEEVDRPVPPRAKPAEPVSFGSRRSMHDRKVINMGSDSVSIREGGAAASMANAMMKVVVINPKNIDDCQQIANCLKEKRPVVINLENVEEPTAVRIIDFISGTIYAIDGAVNKISRNVWLFAPKNVNIAVSQQNHGLNNMPWEPNNNNK</sequence>
<evidence type="ECO:0000313" key="8">
    <source>
        <dbReference type="Proteomes" id="UP000030993"/>
    </source>
</evidence>
<dbReference type="AlphaFoldDB" id="A0A0B2JV39"/>
<evidence type="ECO:0000256" key="4">
    <source>
        <dbReference type="ARBA" id="ARBA00044936"/>
    </source>
</evidence>
<dbReference type="EMBL" id="JSCE01000232">
    <property type="protein sequence ID" value="KHM49702.1"/>
    <property type="molecule type" value="Genomic_DNA"/>
</dbReference>
<comment type="similarity">
    <text evidence="5">Belongs to the SepF family.</text>
</comment>
<evidence type="ECO:0000256" key="1">
    <source>
        <dbReference type="ARBA" id="ARBA00022618"/>
    </source>
</evidence>
<dbReference type="InterPro" id="IPR038594">
    <property type="entry name" value="SepF-like_sf"/>
</dbReference>
<dbReference type="PANTHER" id="PTHR35798">
    <property type="entry name" value="CELL DIVISION PROTEIN SEPF"/>
    <property type="match status" value="1"/>
</dbReference>
<evidence type="ECO:0000256" key="3">
    <source>
        <dbReference type="ARBA" id="ARBA00023306"/>
    </source>
</evidence>
<dbReference type="HAMAP" id="MF_01197">
    <property type="entry name" value="SepF"/>
    <property type="match status" value="1"/>
</dbReference>
<protein>
    <recommendedName>
        <fullName evidence="5">Cell division protein SepF</fullName>
    </recommendedName>
</protein>
<comment type="caution">
    <text evidence="7">The sequence shown here is derived from an EMBL/GenBank/DDBJ whole genome shotgun (WGS) entry which is preliminary data.</text>
</comment>
<keyword evidence="1 5" id="KW-0132">Cell division</keyword>
<evidence type="ECO:0000256" key="5">
    <source>
        <dbReference type="HAMAP-Rule" id="MF_01197"/>
    </source>
</evidence>
<proteinExistence type="inferred from homology"/>
<dbReference type="RefSeq" id="WP_039211544.1">
    <property type="nucleotide sequence ID" value="NZ_JSCE01000232.1"/>
</dbReference>
<dbReference type="eggNOG" id="COG1799">
    <property type="taxonomic scope" value="Bacteria"/>
</dbReference>
<dbReference type="GO" id="GO:0005737">
    <property type="term" value="C:cytoplasm"/>
    <property type="evidence" value="ECO:0007669"/>
    <property type="project" value="UniProtKB-SubCell"/>
</dbReference>
<feature type="region of interest" description="Disordered" evidence="6">
    <location>
        <begin position="29"/>
        <end position="48"/>
    </location>
</feature>
<comment type="function">
    <text evidence="4 5">Cell division protein that is part of the divisome complex and is recruited early to the Z-ring. Probably stimulates Z-ring formation, perhaps through the cross-linking of FtsZ protofilaments. Its function overlaps with FtsA.</text>
</comment>
<evidence type="ECO:0000256" key="2">
    <source>
        <dbReference type="ARBA" id="ARBA00023210"/>
    </source>
</evidence>
<accession>A0A0B2JV39</accession>
<keyword evidence="8" id="KW-1185">Reference proteome</keyword>
<dbReference type="GO" id="GO:0043093">
    <property type="term" value="P:FtsZ-dependent cytokinesis"/>
    <property type="evidence" value="ECO:0007669"/>
    <property type="project" value="UniProtKB-UniRule"/>
</dbReference>
<comment type="subcellular location">
    <subcellularLocation>
        <location evidence="5">Cytoplasm</location>
    </subcellularLocation>
    <text evidence="5">Localizes to the division site, in a FtsZ-dependent manner.</text>
</comment>
<keyword evidence="3 5" id="KW-0131">Cell cycle</keyword>
<dbReference type="Pfam" id="PF04472">
    <property type="entry name" value="SepF"/>
    <property type="match status" value="1"/>
</dbReference>
<dbReference type="Gene3D" id="3.30.110.150">
    <property type="entry name" value="SepF-like protein"/>
    <property type="match status" value="1"/>
</dbReference>
<keyword evidence="2 5" id="KW-0717">Septation</keyword>
<dbReference type="InterPro" id="IPR023052">
    <property type="entry name" value="Cell_div_SepF"/>
</dbReference>
<dbReference type="Proteomes" id="UP000030993">
    <property type="component" value="Unassembled WGS sequence"/>
</dbReference>
<name>A0A0B2JV39_9FIRM</name>
<evidence type="ECO:0000313" key="7">
    <source>
        <dbReference type="EMBL" id="KHM49702.1"/>
    </source>
</evidence>
<dbReference type="GO" id="GO:0000917">
    <property type="term" value="P:division septum assembly"/>
    <property type="evidence" value="ECO:0007669"/>
    <property type="project" value="UniProtKB-KW"/>
</dbReference>
<dbReference type="PANTHER" id="PTHR35798:SF1">
    <property type="entry name" value="CELL DIVISION PROTEIN SEPF"/>
    <property type="match status" value="1"/>
</dbReference>
<keyword evidence="5" id="KW-0963">Cytoplasm</keyword>
<dbReference type="InterPro" id="IPR007561">
    <property type="entry name" value="Cell_div_SepF/SepF-rel"/>
</dbReference>